<organism evidence="1 2">
    <name type="scientific">Sphingomonas jeddahensis</name>
    <dbReference type="NCBI Taxonomy" id="1915074"/>
    <lineage>
        <taxon>Bacteria</taxon>
        <taxon>Pseudomonadati</taxon>
        <taxon>Pseudomonadota</taxon>
        <taxon>Alphaproteobacteria</taxon>
        <taxon>Sphingomonadales</taxon>
        <taxon>Sphingomonadaceae</taxon>
        <taxon>Sphingomonas</taxon>
    </lineage>
</organism>
<dbReference type="OrthoDB" id="8853368at2"/>
<evidence type="ECO:0000313" key="1">
    <source>
        <dbReference type="EMBL" id="ONF96187.1"/>
    </source>
</evidence>
<sequence length="100" mass="11028">MTAPIEVDIPHKLGTAQAKERIGGSFGKLADFVPGGAVTEHRWQGDTLHFTVEGLGQRVAVHLDVHDTNVHATFELPAFLAMFSDKIRDKLQREAPKLLE</sequence>
<dbReference type="EMBL" id="MPSB01000005">
    <property type="protein sequence ID" value="ONF96187.1"/>
    <property type="molecule type" value="Genomic_DNA"/>
</dbReference>
<dbReference type="Proteomes" id="UP000188729">
    <property type="component" value="Unassembled WGS sequence"/>
</dbReference>
<reference evidence="1 2" key="1">
    <citation type="submission" date="2016-11" db="EMBL/GenBank/DDBJ databases">
        <title>Genome sequence of Sphingomonas jeddahensis G39.</title>
        <authorList>
            <person name="Poehlein A."/>
            <person name="Wuebbeler J.H."/>
            <person name="Steinbuechel A."/>
            <person name="Daniel R."/>
        </authorList>
    </citation>
    <scope>NUCLEOTIDE SEQUENCE [LARGE SCALE GENOMIC DNA]</scope>
    <source>
        <strain evidence="1 2">G39</strain>
    </source>
</reference>
<dbReference type="RefSeq" id="WP_076744194.1">
    <property type="nucleotide sequence ID" value="NZ_MPSB01000005.1"/>
</dbReference>
<comment type="caution">
    <text evidence="1">The sequence shown here is derived from an EMBL/GenBank/DDBJ whole genome shotgun (WGS) entry which is preliminary data.</text>
</comment>
<protein>
    <submittedName>
        <fullName evidence="1">Putative polyhydroxyalkanoic acid system protein</fullName>
    </submittedName>
</protein>
<accession>A0A1V2EUL5</accession>
<dbReference type="AlphaFoldDB" id="A0A1V2EUL5"/>
<dbReference type="STRING" id="1915074.SPHI_14160"/>
<evidence type="ECO:0000313" key="2">
    <source>
        <dbReference type="Proteomes" id="UP000188729"/>
    </source>
</evidence>
<dbReference type="InterPro" id="IPR013433">
    <property type="entry name" value="PHA_gran_rgn"/>
</dbReference>
<proteinExistence type="predicted"/>
<keyword evidence="2" id="KW-1185">Reference proteome</keyword>
<name>A0A1V2EUL5_9SPHN</name>
<gene>
    <name evidence="1" type="ORF">SPHI_14160</name>
</gene>
<dbReference type="Pfam" id="PF09650">
    <property type="entry name" value="PHA_gran_rgn"/>
    <property type="match status" value="1"/>
</dbReference>